<reference evidence="2" key="1">
    <citation type="submission" date="2021-06" db="EMBL/GenBank/DDBJ databases">
        <title>Parelaphostrongylus tenuis whole genome reference sequence.</title>
        <authorList>
            <person name="Garwood T.J."/>
            <person name="Larsen P.A."/>
            <person name="Fountain-Jones N.M."/>
            <person name="Garbe J.R."/>
            <person name="Macchietto M.G."/>
            <person name="Kania S.A."/>
            <person name="Gerhold R.W."/>
            <person name="Richards J.E."/>
            <person name="Wolf T.M."/>
        </authorList>
    </citation>
    <scope>NUCLEOTIDE SEQUENCE</scope>
    <source>
        <strain evidence="2">MNPRO001-30</strain>
        <tissue evidence="2">Meninges</tissue>
    </source>
</reference>
<dbReference type="AlphaFoldDB" id="A0AAD5WHA4"/>
<keyword evidence="3" id="KW-1185">Reference proteome</keyword>
<accession>A0AAD5WHA4</accession>
<feature type="region of interest" description="Disordered" evidence="1">
    <location>
        <begin position="1"/>
        <end position="33"/>
    </location>
</feature>
<organism evidence="2 3">
    <name type="scientific">Parelaphostrongylus tenuis</name>
    <name type="common">Meningeal worm</name>
    <dbReference type="NCBI Taxonomy" id="148309"/>
    <lineage>
        <taxon>Eukaryota</taxon>
        <taxon>Metazoa</taxon>
        <taxon>Ecdysozoa</taxon>
        <taxon>Nematoda</taxon>
        <taxon>Chromadorea</taxon>
        <taxon>Rhabditida</taxon>
        <taxon>Rhabditina</taxon>
        <taxon>Rhabditomorpha</taxon>
        <taxon>Strongyloidea</taxon>
        <taxon>Metastrongylidae</taxon>
        <taxon>Parelaphostrongylus</taxon>
    </lineage>
</organism>
<proteinExistence type="predicted"/>
<dbReference type="EMBL" id="JAHQIW010006696">
    <property type="protein sequence ID" value="KAJ1369891.1"/>
    <property type="molecule type" value="Genomic_DNA"/>
</dbReference>
<evidence type="ECO:0000313" key="2">
    <source>
        <dbReference type="EMBL" id="KAJ1369891.1"/>
    </source>
</evidence>
<evidence type="ECO:0000256" key="1">
    <source>
        <dbReference type="SAM" id="MobiDB-lite"/>
    </source>
</evidence>
<dbReference type="Proteomes" id="UP001196413">
    <property type="component" value="Unassembled WGS sequence"/>
</dbReference>
<protein>
    <submittedName>
        <fullName evidence="2">Uncharacterized protein</fullName>
    </submittedName>
</protein>
<feature type="compositionally biased region" description="Low complexity" evidence="1">
    <location>
        <begin position="1"/>
        <end position="12"/>
    </location>
</feature>
<comment type="caution">
    <text evidence="2">The sequence shown here is derived from an EMBL/GenBank/DDBJ whole genome shotgun (WGS) entry which is preliminary data.</text>
</comment>
<name>A0AAD5WHA4_PARTN</name>
<sequence>MMQLTSKSSSSRSRMDSEISRSQMPSRMPFGRRTLVTESSKIQLKPFFRRSPSLHVDDDHRPSCRSTGGDVVGCLNLNALRIEPAIGPSTEKRQHFPVQILPHLFLGNYETASDAQLWSAVVFTTSSM</sequence>
<gene>
    <name evidence="2" type="ORF">KIN20_031478</name>
</gene>
<evidence type="ECO:0000313" key="3">
    <source>
        <dbReference type="Proteomes" id="UP001196413"/>
    </source>
</evidence>